<evidence type="ECO:0000313" key="2">
    <source>
        <dbReference type="EMBL" id="MCQ8183701.1"/>
    </source>
</evidence>
<dbReference type="Proteomes" id="UP001524569">
    <property type="component" value="Unassembled WGS sequence"/>
</dbReference>
<evidence type="ECO:0000256" key="1">
    <source>
        <dbReference type="SAM" id="MobiDB-lite"/>
    </source>
</evidence>
<feature type="compositionally biased region" description="Basic residues" evidence="1">
    <location>
        <begin position="42"/>
        <end position="51"/>
    </location>
</feature>
<protein>
    <submittedName>
        <fullName evidence="2">Uncharacterized protein</fullName>
    </submittedName>
</protein>
<feature type="region of interest" description="Disordered" evidence="1">
    <location>
        <begin position="1"/>
        <end position="51"/>
    </location>
</feature>
<evidence type="ECO:0000313" key="3">
    <source>
        <dbReference type="Proteomes" id="UP001524569"/>
    </source>
</evidence>
<gene>
    <name evidence="2" type="ORF">NP603_21520</name>
</gene>
<feature type="compositionally biased region" description="Basic and acidic residues" evidence="1">
    <location>
        <begin position="8"/>
        <end position="32"/>
    </location>
</feature>
<reference evidence="2 3" key="1">
    <citation type="submission" date="2022-07" db="EMBL/GenBank/DDBJ databases">
        <title>Methylomonas rivi sp. nov., Methylomonas rosea sp. nov., Methylomonas aureus sp. nov. and Methylomonas subterranea sp. nov., four novel methanotrophs isolated from a freshwater creek and the deep terrestrial subsurface.</title>
        <authorList>
            <person name="Abin C."/>
            <person name="Sankaranarayanan K."/>
            <person name="Garner C."/>
            <person name="Sindelar R."/>
            <person name="Kotary K."/>
            <person name="Garner R."/>
            <person name="Barclay S."/>
            <person name="Lawson P."/>
            <person name="Krumholz L."/>
        </authorList>
    </citation>
    <scope>NUCLEOTIDE SEQUENCE [LARGE SCALE GENOMIC DNA]</scope>
    <source>
        <strain evidence="2 3">SURF-1</strain>
    </source>
</reference>
<dbReference type="EMBL" id="JANIBM010000068">
    <property type="protein sequence ID" value="MCQ8183701.1"/>
    <property type="molecule type" value="Genomic_DNA"/>
</dbReference>
<comment type="caution">
    <text evidence="2">The sequence shown here is derived from an EMBL/GenBank/DDBJ whole genome shotgun (WGS) entry which is preliminary data.</text>
</comment>
<sequence length="51" mass="5624">MATTPKQPVDRDDKQDPAADTKPTPPEHDPGHGRWILDPVTGKKRNNHEGA</sequence>
<name>A0ABT1UNQ4_9GAMM</name>
<organism evidence="2 3">
    <name type="scientific">Methylomonas aurea</name>
    <dbReference type="NCBI Taxonomy" id="2952224"/>
    <lineage>
        <taxon>Bacteria</taxon>
        <taxon>Pseudomonadati</taxon>
        <taxon>Pseudomonadota</taxon>
        <taxon>Gammaproteobacteria</taxon>
        <taxon>Methylococcales</taxon>
        <taxon>Methylococcaceae</taxon>
        <taxon>Methylomonas</taxon>
    </lineage>
</organism>
<dbReference type="RefSeq" id="WP_256612921.1">
    <property type="nucleotide sequence ID" value="NZ_JANIBM010000068.1"/>
</dbReference>
<proteinExistence type="predicted"/>
<keyword evidence="3" id="KW-1185">Reference proteome</keyword>
<accession>A0ABT1UNQ4</accession>